<name>A0A9E7K998_9LILI</name>
<dbReference type="Proteomes" id="UP001055439">
    <property type="component" value="Chromosome 6"/>
</dbReference>
<protein>
    <submittedName>
        <fullName evidence="2">Lipid catabolic process</fullName>
    </submittedName>
</protein>
<comment type="similarity">
    <text evidence="1">Belongs to the 'GDSL' lipolytic enzyme family.</text>
</comment>
<evidence type="ECO:0000256" key="1">
    <source>
        <dbReference type="ARBA" id="ARBA00008668"/>
    </source>
</evidence>
<gene>
    <name evidence="2" type="ORF">MUK42_04684</name>
</gene>
<proteinExistence type="inferred from homology"/>
<dbReference type="AlphaFoldDB" id="A0A9E7K998"/>
<dbReference type="OrthoDB" id="785253at2759"/>
<accession>A0A9E7K998</accession>
<dbReference type="PANTHER" id="PTHR22835">
    <property type="entry name" value="ZINC FINGER FYVE DOMAIN CONTAINING PROTEIN"/>
    <property type="match status" value="1"/>
</dbReference>
<keyword evidence="3" id="KW-1185">Reference proteome</keyword>
<evidence type="ECO:0000313" key="2">
    <source>
        <dbReference type="EMBL" id="URE09037.1"/>
    </source>
</evidence>
<reference evidence="2" key="1">
    <citation type="submission" date="2022-05" db="EMBL/GenBank/DDBJ databases">
        <title>The Musa troglodytarum L. genome provides insights into the mechanism of non-climacteric behaviour and enrichment of carotenoids.</title>
        <authorList>
            <person name="Wang J."/>
        </authorList>
    </citation>
    <scope>NUCLEOTIDE SEQUENCE</scope>
    <source>
        <tissue evidence="2">Leaf</tissue>
    </source>
</reference>
<sequence>MSKGMDVYWTNNSFKQLLPSLCSTDCSNRMNESLFLVGEIGGDDYNHAFFQGRSVDEIKTFVPDVVSAIGSAIENHDRSGNFLIGCIAIYLTRFQSDKREDYESETGASVG</sequence>
<organism evidence="2 3">
    <name type="scientific">Musa troglodytarum</name>
    <name type="common">fe'i banana</name>
    <dbReference type="NCBI Taxonomy" id="320322"/>
    <lineage>
        <taxon>Eukaryota</taxon>
        <taxon>Viridiplantae</taxon>
        <taxon>Streptophyta</taxon>
        <taxon>Embryophyta</taxon>
        <taxon>Tracheophyta</taxon>
        <taxon>Spermatophyta</taxon>
        <taxon>Magnoliopsida</taxon>
        <taxon>Liliopsida</taxon>
        <taxon>Zingiberales</taxon>
        <taxon>Musaceae</taxon>
        <taxon>Musa</taxon>
    </lineage>
</organism>
<evidence type="ECO:0000313" key="3">
    <source>
        <dbReference type="Proteomes" id="UP001055439"/>
    </source>
</evidence>
<dbReference type="PANTHER" id="PTHR22835:SF663">
    <property type="entry name" value="LIPASE-LIKE"/>
    <property type="match status" value="1"/>
</dbReference>
<dbReference type="EMBL" id="CP097508">
    <property type="protein sequence ID" value="URE09037.1"/>
    <property type="molecule type" value="Genomic_DNA"/>
</dbReference>